<comment type="caution">
    <text evidence="3">The sequence shown here is derived from an EMBL/GenBank/DDBJ whole genome shotgun (WGS) entry which is preliminary data.</text>
</comment>
<dbReference type="OrthoDB" id="10628771at2759"/>
<gene>
    <name evidence="3" type="ORF">FDP41_013227</name>
</gene>
<feature type="transmembrane region" description="Helical" evidence="2">
    <location>
        <begin position="278"/>
        <end position="298"/>
    </location>
</feature>
<evidence type="ECO:0000313" key="4">
    <source>
        <dbReference type="Proteomes" id="UP000444721"/>
    </source>
</evidence>
<keyword evidence="4" id="KW-1185">Reference proteome</keyword>
<evidence type="ECO:0000313" key="3">
    <source>
        <dbReference type="EMBL" id="KAF0980744.1"/>
    </source>
</evidence>
<feature type="compositionally biased region" description="Polar residues" evidence="1">
    <location>
        <begin position="529"/>
        <end position="538"/>
    </location>
</feature>
<keyword evidence="2" id="KW-0472">Membrane</keyword>
<dbReference type="VEuPathDB" id="AmoebaDB:NF0028080"/>
<accession>A0A6A5C2H0</accession>
<protein>
    <recommendedName>
        <fullName evidence="5">Transmembrane protein</fullName>
    </recommendedName>
</protein>
<feature type="compositionally biased region" description="Polar residues" evidence="1">
    <location>
        <begin position="507"/>
        <end position="519"/>
    </location>
</feature>
<feature type="transmembrane region" description="Helical" evidence="2">
    <location>
        <begin position="243"/>
        <end position="266"/>
    </location>
</feature>
<evidence type="ECO:0000256" key="2">
    <source>
        <dbReference type="SAM" id="Phobius"/>
    </source>
</evidence>
<feature type="compositionally biased region" description="Basic residues" evidence="1">
    <location>
        <begin position="427"/>
        <end position="436"/>
    </location>
</feature>
<feature type="transmembrane region" description="Helical" evidence="2">
    <location>
        <begin position="310"/>
        <end position="328"/>
    </location>
</feature>
<keyword evidence="2" id="KW-0812">Transmembrane</keyword>
<evidence type="ECO:0008006" key="5">
    <source>
        <dbReference type="Google" id="ProtNLM"/>
    </source>
</evidence>
<dbReference type="AlphaFoldDB" id="A0A6A5C2H0"/>
<sequence>MTERTQEAHQPSSEQEEAVLMMFEPMHIVVDRVPTEKTTTNFEISKDGIHDTNSSMFLSKDIHHPTTLQDPSHVLNETSIQISRNHDQEEGLVVHSSEPTTNPSMETTVQNKTEHNYETTTQSLSIPNGSTTIETTTHLQVPSIPNQVSSISCESSVSPSSASLVHDPSKSIISSHHDGGEQNLFEKDDNHLVIVPSTLNYGHQRISMIVKRIILSILSLGIFPLFLLLLTKAFTSRHDPLETFFLYFLKLGELSILYTFFLFSIYYPLFYGYYPPNIAYVLVLAVLPLLNVLFAGLFGSFGGLSKCVSLIINTLFLSWVYWIFRIWIKRSPISPAPPSIEDESSPPSSIHTFTQDHHHGGGGEQHQLVSNPSSHHHFQGGTTYSFHSMRSNFTTCTTNTPMNLQENHEVRTLHPSSHPSLTEETHHHHLHHHHPLSHASYGDPSATTMCPQNQEFNPHISSSHNIAHSEEAIQVPEITFSFVEIELETTTPNQISDTHSHHDNHSIHNTTTHNGSQRNQNEEDHSSHSVDTISVNSNHSDDFDENVFDEEERKDLRTKTQRNLMREERNLKLWTNMQINIALYSK</sequence>
<feature type="transmembrane region" description="Helical" evidence="2">
    <location>
        <begin position="213"/>
        <end position="231"/>
    </location>
</feature>
<feature type="compositionally biased region" description="Polar residues" evidence="1">
    <location>
        <begin position="445"/>
        <end position="457"/>
    </location>
</feature>
<dbReference type="RefSeq" id="XP_044565457.1">
    <property type="nucleotide sequence ID" value="XM_044703834.1"/>
</dbReference>
<dbReference type="VEuPathDB" id="AmoebaDB:NF0028090"/>
<dbReference type="EMBL" id="VFQX01000017">
    <property type="protein sequence ID" value="KAF0980744.1"/>
    <property type="molecule type" value="Genomic_DNA"/>
</dbReference>
<dbReference type="VEuPathDB" id="AmoebaDB:NfTy_036330"/>
<feature type="region of interest" description="Disordered" evidence="1">
    <location>
        <begin position="414"/>
        <end position="457"/>
    </location>
</feature>
<feature type="region of interest" description="Disordered" evidence="1">
    <location>
        <begin position="338"/>
        <end position="381"/>
    </location>
</feature>
<dbReference type="VEuPathDB" id="AmoebaDB:FDP41_013227"/>
<name>A0A6A5C2H0_NAEFO</name>
<feature type="compositionally biased region" description="Polar residues" evidence="1">
    <location>
        <begin position="97"/>
        <end position="107"/>
    </location>
</feature>
<feature type="region of interest" description="Disordered" evidence="1">
    <location>
        <begin position="87"/>
        <end position="107"/>
    </location>
</feature>
<keyword evidence="2" id="KW-1133">Transmembrane helix</keyword>
<proteinExistence type="predicted"/>
<dbReference type="Proteomes" id="UP000444721">
    <property type="component" value="Unassembled WGS sequence"/>
</dbReference>
<feature type="region of interest" description="Disordered" evidence="1">
    <location>
        <begin position="493"/>
        <end position="555"/>
    </location>
</feature>
<dbReference type="GeneID" id="68120442"/>
<organism evidence="3 4">
    <name type="scientific">Naegleria fowleri</name>
    <name type="common">Brain eating amoeba</name>
    <dbReference type="NCBI Taxonomy" id="5763"/>
    <lineage>
        <taxon>Eukaryota</taxon>
        <taxon>Discoba</taxon>
        <taxon>Heterolobosea</taxon>
        <taxon>Tetramitia</taxon>
        <taxon>Eutetramitia</taxon>
        <taxon>Vahlkampfiidae</taxon>
        <taxon>Naegleria</taxon>
    </lineage>
</organism>
<evidence type="ECO:0000256" key="1">
    <source>
        <dbReference type="SAM" id="MobiDB-lite"/>
    </source>
</evidence>
<reference evidence="3 4" key="1">
    <citation type="journal article" date="2019" name="Sci. Rep.">
        <title>Nanopore sequencing improves the draft genome of the human pathogenic amoeba Naegleria fowleri.</title>
        <authorList>
            <person name="Liechti N."/>
            <person name="Schurch N."/>
            <person name="Bruggmann R."/>
            <person name="Wittwer M."/>
        </authorList>
    </citation>
    <scope>NUCLEOTIDE SEQUENCE [LARGE SCALE GENOMIC DNA]</scope>
    <source>
        <strain evidence="3 4">ATCC 30894</strain>
    </source>
</reference>